<dbReference type="InterPro" id="IPR003494">
    <property type="entry name" value="SHS2_FtsA"/>
</dbReference>
<dbReference type="NCBIfam" id="TIGR01175">
    <property type="entry name" value="pilM"/>
    <property type="match status" value="1"/>
</dbReference>
<evidence type="ECO:0000313" key="3">
    <source>
        <dbReference type="Proteomes" id="UP000294194"/>
    </source>
</evidence>
<feature type="domain" description="SHS2" evidence="1">
    <location>
        <begin position="5"/>
        <end position="173"/>
    </location>
</feature>
<keyword evidence="3" id="KW-1185">Reference proteome</keyword>
<dbReference type="AlphaFoldDB" id="A0A4Q9GUG2"/>
<dbReference type="PIRSF" id="PIRSF019169">
    <property type="entry name" value="PilM"/>
    <property type="match status" value="1"/>
</dbReference>
<dbReference type="EMBL" id="SISG01000001">
    <property type="protein sequence ID" value="TBN57844.1"/>
    <property type="molecule type" value="Genomic_DNA"/>
</dbReference>
<dbReference type="SUPFAM" id="SSF53067">
    <property type="entry name" value="Actin-like ATPase domain"/>
    <property type="match status" value="2"/>
</dbReference>
<reference evidence="3" key="1">
    <citation type="submission" date="2019-02" db="EMBL/GenBank/DDBJ databases">
        <title>Glaciihabitans arcticus sp. nov., a psychrotolerant bacterium isolated from polar soil.</title>
        <authorList>
            <person name="Dahal R.H."/>
        </authorList>
    </citation>
    <scope>NUCLEOTIDE SEQUENCE [LARGE SCALE GENOMIC DNA]</scope>
    <source>
        <strain evidence="3">RP-3-7</strain>
    </source>
</reference>
<dbReference type="GO" id="GO:0051301">
    <property type="term" value="P:cell division"/>
    <property type="evidence" value="ECO:0007669"/>
    <property type="project" value="InterPro"/>
</dbReference>
<sequence>MVQGIVGVDIGSNMLRAVEVTDAAGSKPSILRYHEVPLPEGAAASGEVLELNTVATALRSLWTTGGFKSKDVVLGMGNQRVLARDLTVPKMSLTQIREALPFQVQDLLLVPVADAILDFYPISEGQGENGPVVNGLLVAAVKQAVLANVRAVELAGLNPVGVDLIPFALNRVHLRGPSARGTVALIDVGSTTTSVIISTNGIPQFVRIIPAGGNEISRALATRLEVNPVQAEQIKRGLGLSTVGVAAEHRVAVETIFESANQLLTSLRNTLSYFVNARQQEGIGRILLSGGGSRLRGFDSALSEVTKLPVSLSAGFGEVPVSKAAAKTEVSIDSMSVALGLALGSKA</sequence>
<dbReference type="Gene3D" id="3.30.1490.300">
    <property type="match status" value="1"/>
</dbReference>
<dbReference type="PANTHER" id="PTHR32432">
    <property type="entry name" value="CELL DIVISION PROTEIN FTSA-RELATED"/>
    <property type="match status" value="1"/>
</dbReference>
<dbReference type="SMART" id="SM00842">
    <property type="entry name" value="FtsA"/>
    <property type="match status" value="1"/>
</dbReference>
<comment type="caution">
    <text evidence="2">The sequence shown here is derived from an EMBL/GenBank/DDBJ whole genome shotgun (WGS) entry which is preliminary data.</text>
</comment>
<gene>
    <name evidence="2" type="primary">pilM</name>
    <name evidence="2" type="ORF">EYE40_10830</name>
</gene>
<dbReference type="Pfam" id="PF11104">
    <property type="entry name" value="PilM_2"/>
    <property type="match status" value="1"/>
</dbReference>
<dbReference type="PANTHER" id="PTHR32432:SF3">
    <property type="entry name" value="ETHANOLAMINE UTILIZATION PROTEIN EUTJ"/>
    <property type="match status" value="1"/>
</dbReference>
<dbReference type="CDD" id="cd24049">
    <property type="entry name" value="ASKHA_NBD_PilM"/>
    <property type="match status" value="1"/>
</dbReference>
<protein>
    <submittedName>
        <fullName evidence="2">Type IV pilus assembly protein PilM</fullName>
    </submittedName>
</protein>
<proteinExistence type="predicted"/>
<organism evidence="2 3">
    <name type="scientific">Glaciihabitans arcticus</name>
    <dbReference type="NCBI Taxonomy" id="2668039"/>
    <lineage>
        <taxon>Bacteria</taxon>
        <taxon>Bacillati</taxon>
        <taxon>Actinomycetota</taxon>
        <taxon>Actinomycetes</taxon>
        <taxon>Micrococcales</taxon>
        <taxon>Microbacteriaceae</taxon>
        <taxon>Glaciihabitans</taxon>
    </lineage>
</organism>
<dbReference type="RefSeq" id="WP_130981953.1">
    <property type="nucleotide sequence ID" value="NZ_SISG01000001.1"/>
</dbReference>
<dbReference type="InterPro" id="IPR005883">
    <property type="entry name" value="PilM"/>
</dbReference>
<evidence type="ECO:0000313" key="2">
    <source>
        <dbReference type="EMBL" id="TBN57844.1"/>
    </source>
</evidence>
<name>A0A4Q9GUG2_9MICO</name>
<evidence type="ECO:0000259" key="1">
    <source>
        <dbReference type="SMART" id="SM00842"/>
    </source>
</evidence>
<dbReference type="Gene3D" id="3.30.420.40">
    <property type="match status" value="2"/>
</dbReference>
<accession>A0A4Q9GUG2</accession>
<dbReference type="Proteomes" id="UP000294194">
    <property type="component" value="Unassembled WGS sequence"/>
</dbReference>
<dbReference type="InterPro" id="IPR050696">
    <property type="entry name" value="FtsA/MreB"/>
</dbReference>
<dbReference type="InterPro" id="IPR043129">
    <property type="entry name" value="ATPase_NBD"/>
</dbReference>